<organism evidence="3 4">
    <name type="scientific">Psychrobacter communis</name>
    <dbReference type="NCBI Taxonomy" id="2762238"/>
    <lineage>
        <taxon>Bacteria</taxon>
        <taxon>Pseudomonadati</taxon>
        <taxon>Pseudomonadota</taxon>
        <taxon>Gammaproteobacteria</taxon>
        <taxon>Moraxellales</taxon>
        <taxon>Moraxellaceae</taxon>
        <taxon>Psychrobacter</taxon>
    </lineage>
</organism>
<reference evidence="3 4" key="1">
    <citation type="submission" date="2020-08" db="EMBL/GenBank/DDBJ databases">
        <title>A Genomic Blueprint of the Chicken Gut Microbiome.</title>
        <authorList>
            <person name="Gilroy R."/>
            <person name="Ravi A."/>
            <person name="Getino M."/>
            <person name="Pursley I."/>
            <person name="Horton D.L."/>
            <person name="Alikhan N.-F."/>
            <person name="Baker D."/>
            <person name="Gharbi K."/>
            <person name="Hall N."/>
            <person name="Watson M."/>
            <person name="Adriaenssens E.M."/>
            <person name="Foster-Nyarko E."/>
            <person name="Jarju S."/>
            <person name="Secka A."/>
            <person name="Antonio M."/>
            <person name="Oren A."/>
            <person name="Chaudhuri R."/>
            <person name="La Ragione R.M."/>
            <person name="Hildebrand F."/>
            <person name="Pallen M.J."/>
        </authorList>
    </citation>
    <scope>NUCLEOTIDE SEQUENCE [LARGE SCALE GENOMIC DNA]</scope>
    <source>
        <strain evidence="3 4">Sa4CVA2</strain>
    </source>
</reference>
<dbReference type="PROSITE" id="PS01148">
    <property type="entry name" value="UPF0033"/>
    <property type="match status" value="1"/>
</dbReference>
<evidence type="ECO:0000259" key="2">
    <source>
        <dbReference type="PROSITE" id="PS01148"/>
    </source>
</evidence>
<gene>
    <name evidence="3" type="ORF">H9653_02150</name>
</gene>
<dbReference type="RefSeq" id="WP_068406298.1">
    <property type="nucleotide sequence ID" value="NZ_JACSQR010000003.1"/>
</dbReference>
<dbReference type="PANTHER" id="PTHR33279">
    <property type="entry name" value="SULFUR CARRIER PROTEIN YEDF-RELATED"/>
    <property type="match status" value="1"/>
</dbReference>
<evidence type="ECO:0000313" key="3">
    <source>
        <dbReference type="EMBL" id="MBD7946834.1"/>
    </source>
</evidence>
<sequence>MSTDNQSVIVRDSYPICFVETVSDAQQQSITQLLDLLPADTLNLVENLNSTDSAEQRQPIIIKNMVDGRGLACPMPLLKTKVALREVAVGESLYVVATDPNSQADISAFCQQSQQTGTANPLLLLINQATAASSDKMLGTKTSTAVDTIYHFIITKTDSN</sequence>
<feature type="domain" description="UPF0033" evidence="2">
    <location>
        <begin position="66"/>
        <end position="90"/>
    </location>
</feature>
<dbReference type="InterPro" id="IPR036868">
    <property type="entry name" value="TusA-like_sf"/>
</dbReference>
<dbReference type="SUPFAM" id="SSF64307">
    <property type="entry name" value="SirA-like"/>
    <property type="match status" value="1"/>
</dbReference>
<protein>
    <submittedName>
        <fullName evidence="3">Sulfurtransferase TusA family protein</fullName>
    </submittedName>
</protein>
<dbReference type="PANTHER" id="PTHR33279:SF6">
    <property type="entry name" value="SULFUR CARRIER PROTEIN YEDF-RELATED"/>
    <property type="match status" value="1"/>
</dbReference>
<evidence type="ECO:0000313" key="4">
    <source>
        <dbReference type="Proteomes" id="UP000606724"/>
    </source>
</evidence>
<name>A0ABR8RGA1_9GAMM</name>
<keyword evidence="4" id="KW-1185">Reference proteome</keyword>
<dbReference type="InterPro" id="IPR001455">
    <property type="entry name" value="TusA-like"/>
</dbReference>
<dbReference type="EMBL" id="JACSQR010000003">
    <property type="protein sequence ID" value="MBD7946834.1"/>
    <property type="molecule type" value="Genomic_DNA"/>
</dbReference>
<dbReference type="Gene3D" id="3.30.110.40">
    <property type="entry name" value="TusA-like domain"/>
    <property type="match status" value="1"/>
</dbReference>
<dbReference type="CDD" id="cd00291">
    <property type="entry name" value="SirA_YedF_YeeD"/>
    <property type="match status" value="1"/>
</dbReference>
<comment type="caution">
    <text evidence="3">The sequence shown here is derived from an EMBL/GenBank/DDBJ whole genome shotgun (WGS) entry which is preliminary data.</text>
</comment>
<proteinExistence type="inferred from homology"/>
<dbReference type="Proteomes" id="UP000606724">
    <property type="component" value="Unassembled WGS sequence"/>
</dbReference>
<comment type="similarity">
    <text evidence="1">Belongs to the sulfur carrier protein TusA family.</text>
</comment>
<accession>A0ABR8RGA1</accession>
<evidence type="ECO:0000256" key="1">
    <source>
        <dbReference type="ARBA" id="ARBA00008984"/>
    </source>
</evidence>
<dbReference type="GeneID" id="84653474"/>
<dbReference type="Pfam" id="PF01206">
    <property type="entry name" value="TusA"/>
    <property type="match status" value="1"/>
</dbReference>